<sequence length="83" mass="9422">MKDSQRIDLRADGTDVVIAGEAKDYGAVIELDTMRQILHRIPDAAVLELVYVRKLQKSYFNTSDSFEAEFPASKRLFFKIVIG</sequence>
<reference evidence="1" key="1">
    <citation type="submission" date="2020-05" db="EMBL/GenBank/DDBJ databases">
        <title>Phylogenomic resolution of chytrid fungi.</title>
        <authorList>
            <person name="Stajich J.E."/>
            <person name="Amses K."/>
            <person name="Simmons R."/>
            <person name="Seto K."/>
            <person name="Myers J."/>
            <person name="Bonds A."/>
            <person name="Quandt C.A."/>
            <person name="Barry K."/>
            <person name="Liu P."/>
            <person name="Grigoriev I."/>
            <person name="Longcore J.E."/>
            <person name="James T.Y."/>
        </authorList>
    </citation>
    <scope>NUCLEOTIDE SEQUENCE</scope>
    <source>
        <strain evidence="1">JEL0513</strain>
    </source>
</reference>
<feature type="non-terminal residue" evidence="1">
    <location>
        <position position="83"/>
    </location>
</feature>
<protein>
    <submittedName>
        <fullName evidence="1">Uncharacterized protein</fullName>
    </submittedName>
</protein>
<name>A0AAD5ST12_9FUNG</name>
<proteinExistence type="predicted"/>
<dbReference type="EMBL" id="JADGJH010002777">
    <property type="protein sequence ID" value="KAJ3094914.1"/>
    <property type="molecule type" value="Genomic_DNA"/>
</dbReference>
<accession>A0AAD5ST12</accession>
<gene>
    <name evidence="1" type="ORF">HK100_005980</name>
</gene>
<evidence type="ECO:0000313" key="1">
    <source>
        <dbReference type="EMBL" id="KAJ3094914.1"/>
    </source>
</evidence>
<dbReference type="AlphaFoldDB" id="A0AAD5ST12"/>
<evidence type="ECO:0000313" key="2">
    <source>
        <dbReference type="Proteomes" id="UP001211907"/>
    </source>
</evidence>
<comment type="caution">
    <text evidence="1">The sequence shown here is derived from an EMBL/GenBank/DDBJ whole genome shotgun (WGS) entry which is preliminary data.</text>
</comment>
<organism evidence="1 2">
    <name type="scientific">Physocladia obscura</name>
    <dbReference type="NCBI Taxonomy" id="109957"/>
    <lineage>
        <taxon>Eukaryota</taxon>
        <taxon>Fungi</taxon>
        <taxon>Fungi incertae sedis</taxon>
        <taxon>Chytridiomycota</taxon>
        <taxon>Chytridiomycota incertae sedis</taxon>
        <taxon>Chytridiomycetes</taxon>
        <taxon>Chytridiales</taxon>
        <taxon>Chytriomycetaceae</taxon>
        <taxon>Physocladia</taxon>
    </lineage>
</organism>
<keyword evidence="2" id="KW-1185">Reference proteome</keyword>
<dbReference type="Proteomes" id="UP001211907">
    <property type="component" value="Unassembled WGS sequence"/>
</dbReference>